<sequence>MDELNDETIAHLKWVQALTADARSEMEKQILAELAAVGIVDPIRGDRDPLLQNIGNTRLLAIRSIDVVAPWLLRAVDEQDEVAGAIVLLLQWAPPRRAPEIFDLLVEAWDRLGPTVKRSGAALTRESVGSSLYRLAPDSRFARLLELIQAPDTGIDAYFLYGALGRMKSHRAEAIDVLVAACATAEFRWIALDALAKLRAEEARPEFERDVREGDWEERRRAKRALARIDKVAARGA</sequence>
<comment type="caution">
    <text evidence="1">The sequence shown here is derived from an EMBL/GenBank/DDBJ whole genome shotgun (WGS) entry which is preliminary data.</text>
</comment>
<dbReference type="RefSeq" id="WP_179564784.1">
    <property type="nucleotide sequence ID" value="NZ_JACBZY010000001.1"/>
</dbReference>
<keyword evidence="2" id="KW-1185">Reference proteome</keyword>
<reference evidence="1 2" key="1">
    <citation type="submission" date="2020-07" db="EMBL/GenBank/DDBJ databases">
        <title>Sequencing the genomes of 1000 actinobacteria strains.</title>
        <authorList>
            <person name="Klenk H.-P."/>
        </authorList>
    </citation>
    <scope>NUCLEOTIDE SEQUENCE [LARGE SCALE GENOMIC DNA]</scope>
    <source>
        <strain evidence="1 2">DSM 23141</strain>
    </source>
</reference>
<dbReference type="EMBL" id="JACBZY010000001">
    <property type="protein sequence ID" value="NYG97829.1"/>
    <property type="molecule type" value="Genomic_DNA"/>
</dbReference>
<protein>
    <submittedName>
        <fullName evidence="1">HEAT repeat protein</fullName>
    </submittedName>
</protein>
<evidence type="ECO:0000313" key="2">
    <source>
        <dbReference type="Proteomes" id="UP000553888"/>
    </source>
</evidence>
<accession>A0A852YJ80</accession>
<name>A0A852YJ80_9MICO</name>
<proteinExistence type="predicted"/>
<dbReference type="Proteomes" id="UP000553888">
    <property type="component" value="Unassembled WGS sequence"/>
</dbReference>
<evidence type="ECO:0000313" key="1">
    <source>
        <dbReference type="EMBL" id="NYG97829.1"/>
    </source>
</evidence>
<dbReference type="AlphaFoldDB" id="A0A852YJ80"/>
<organism evidence="1 2">
    <name type="scientific">Schumannella luteola</name>
    <dbReference type="NCBI Taxonomy" id="472059"/>
    <lineage>
        <taxon>Bacteria</taxon>
        <taxon>Bacillati</taxon>
        <taxon>Actinomycetota</taxon>
        <taxon>Actinomycetes</taxon>
        <taxon>Micrococcales</taxon>
        <taxon>Microbacteriaceae</taxon>
        <taxon>Schumannella</taxon>
    </lineage>
</organism>
<gene>
    <name evidence="1" type="ORF">BJ979_000455</name>
</gene>